<dbReference type="VEuPathDB" id="GiardiaDB:SS50377_26888"/>
<evidence type="ECO:0008006" key="5">
    <source>
        <dbReference type="Google" id="ProtNLM"/>
    </source>
</evidence>
<dbReference type="Proteomes" id="UP000018208">
    <property type="component" value="Unassembled WGS sequence"/>
</dbReference>
<evidence type="ECO:0000313" key="2">
    <source>
        <dbReference type="EMBL" id="EST47400.1"/>
    </source>
</evidence>
<evidence type="ECO:0000313" key="3">
    <source>
        <dbReference type="EMBL" id="KAH0570604.1"/>
    </source>
</evidence>
<protein>
    <recommendedName>
        <fullName evidence="5">Transmembrane protein</fullName>
    </recommendedName>
</protein>
<dbReference type="AlphaFoldDB" id="V6LS49"/>
<reference evidence="2 3" key="1">
    <citation type="journal article" date="2014" name="PLoS Genet.">
        <title>The Genome of Spironucleus salmonicida Highlights a Fish Pathogen Adapted to Fluctuating Environments.</title>
        <authorList>
            <person name="Xu F."/>
            <person name="Jerlstrom-Hultqvist J."/>
            <person name="Einarsson E."/>
            <person name="Astvaldsson A."/>
            <person name="Svard S.G."/>
            <person name="Andersson J.O."/>
        </authorList>
    </citation>
    <scope>NUCLEOTIDE SEQUENCE</scope>
    <source>
        <strain evidence="3">ATCC 50377</strain>
    </source>
</reference>
<keyword evidence="1" id="KW-0472">Membrane</keyword>
<keyword evidence="1" id="KW-0812">Transmembrane</keyword>
<gene>
    <name evidence="2" type="ORF">SS50377_12387</name>
    <name evidence="3" type="ORF">SS50377_26888</name>
</gene>
<feature type="transmembrane region" description="Helical" evidence="1">
    <location>
        <begin position="277"/>
        <end position="296"/>
    </location>
</feature>
<keyword evidence="1" id="KW-1133">Transmembrane helix</keyword>
<organism evidence="2">
    <name type="scientific">Spironucleus salmonicida</name>
    <dbReference type="NCBI Taxonomy" id="348837"/>
    <lineage>
        <taxon>Eukaryota</taxon>
        <taxon>Metamonada</taxon>
        <taxon>Diplomonadida</taxon>
        <taxon>Hexamitidae</taxon>
        <taxon>Hexamitinae</taxon>
        <taxon>Spironucleus</taxon>
    </lineage>
</organism>
<sequence length="302" mass="35730">MFKDRLKDFYHFCLKIYKNKLNQTFNLIQVDLPHSIEHQIIVDCQRSLFKFKHLYKDDFQSIQEIYTQYFLDFWSFLPQHIQHSYLQGIGDVFEILFLTFAEFDQHSNYYNPVNFQKRENLESSQCNLSDFSNLSKSQTALYQAQIPINPDILIKTSVFIALSHYNESQFKISFYQNLSINTPLQSVIFSKEILDTQLLKLYITQGMHCSKSINFAFNQSKNSIQFGISHSSKLIIPIFQTAILQAEKEITDEIEGMQTLWEKFEILSFDVKLQGSYNRYLVVCYFIILGLFFSQLQTLQFE</sequence>
<keyword evidence="4" id="KW-1185">Reference proteome</keyword>
<evidence type="ECO:0000256" key="1">
    <source>
        <dbReference type="SAM" id="Phobius"/>
    </source>
</evidence>
<reference evidence="3" key="2">
    <citation type="submission" date="2020-12" db="EMBL/GenBank/DDBJ databases">
        <title>New Spironucleus salmonicida genome in near-complete chromosomes.</title>
        <authorList>
            <person name="Xu F."/>
            <person name="Kurt Z."/>
            <person name="Jimenez-Gonzalez A."/>
            <person name="Astvaldsson A."/>
            <person name="Andersson J.O."/>
            <person name="Svard S.G."/>
        </authorList>
    </citation>
    <scope>NUCLEOTIDE SEQUENCE</scope>
    <source>
        <strain evidence="3">ATCC 50377</strain>
    </source>
</reference>
<dbReference type="EMBL" id="KI546040">
    <property type="protein sequence ID" value="EST47400.1"/>
    <property type="molecule type" value="Genomic_DNA"/>
</dbReference>
<dbReference type="EMBL" id="AUWU02000007">
    <property type="protein sequence ID" value="KAH0570604.1"/>
    <property type="molecule type" value="Genomic_DNA"/>
</dbReference>
<proteinExistence type="predicted"/>
<evidence type="ECO:0000313" key="4">
    <source>
        <dbReference type="Proteomes" id="UP000018208"/>
    </source>
</evidence>
<name>V6LS49_9EUKA</name>
<accession>V6LS49</accession>